<dbReference type="InterPro" id="IPR027417">
    <property type="entry name" value="P-loop_NTPase"/>
</dbReference>
<dbReference type="PANTHER" id="PTHR46487">
    <property type="entry name" value="DNA REPAIR PROTEIN XRCC3"/>
    <property type="match status" value="1"/>
</dbReference>
<dbReference type="EMBL" id="HBUF01172866">
    <property type="protein sequence ID" value="CAG6653309.1"/>
    <property type="molecule type" value="Transcribed_RNA"/>
</dbReference>
<dbReference type="GO" id="GO:0005657">
    <property type="term" value="C:replication fork"/>
    <property type="evidence" value="ECO:0007669"/>
    <property type="project" value="TreeGrafter"/>
</dbReference>
<accession>A0A8D8PV70</accession>
<dbReference type="PANTHER" id="PTHR46487:SF1">
    <property type="entry name" value="DNA REPAIR PROTEIN XRCC3"/>
    <property type="match status" value="1"/>
</dbReference>
<dbReference type="GO" id="GO:0005524">
    <property type="term" value="F:ATP binding"/>
    <property type="evidence" value="ECO:0007669"/>
    <property type="project" value="InterPro"/>
</dbReference>
<organism evidence="2">
    <name type="scientific">Cacopsylla melanoneura</name>
    <dbReference type="NCBI Taxonomy" id="428564"/>
    <lineage>
        <taxon>Eukaryota</taxon>
        <taxon>Metazoa</taxon>
        <taxon>Ecdysozoa</taxon>
        <taxon>Arthropoda</taxon>
        <taxon>Hexapoda</taxon>
        <taxon>Insecta</taxon>
        <taxon>Pterygota</taxon>
        <taxon>Neoptera</taxon>
        <taxon>Paraneoptera</taxon>
        <taxon>Hemiptera</taxon>
        <taxon>Sternorrhyncha</taxon>
        <taxon>Psylloidea</taxon>
        <taxon>Psyllidae</taxon>
        <taxon>Psyllinae</taxon>
        <taxon>Cacopsylla</taxon>
    </lineage>
</organism>
<dbReference type="PROSITE" id="PS50162">
    <property type="entry name" value="RECA_2"/>
    <property type="match status" value="1"/>
</dbReference>
<dbReference type="GO" id="GO:0033065">
    <property type="term" value="C:Rad51C-XRCC3 complex"/>
    <property type="evidence" value="ECO:0007669"/>
    <property type="project" value="TreeGrafter"/>
</dbReference>
<dbReference type="InterPro" id="IPR003593">
    <property type="entry name" value="AAA+_ATPase"/>
</dbReference>
<dbReference type="InterPro" id="IPR013632">
    <property type="entry name" value="Rad51_C"/>
</dbReference>
<dbReference type="GO" id="GO:0045003">
    <property type="term" value="P:double-strand break repair via synthesis-dependent strand annealing"/>
    <property type="evidence" value="ECO:0007669"/>
    <property type="project" value="TreeGrafter"/>
</dbReference>
<dbReference type="EMBL" id="HBUF01372759">
    <property type="protein sequence ID" value="CAG6726952.1"/>
    <property type="molecule type" value="Transcribed_RNA"/>
</dbReference>
<dbReference type="GO" id="GO:0000400">
    <property type="term" value="F:four-way junction DNA binding"/>
    <property type="evidence" value="ECO:0007669"/>
    <property type="project" value="TreeGrafter"/>
</dbReference>
<dbReference type="GO" id="GO:0140664">
    <property type="term" value="F:ATP-dependent DNA damage sensor activity"/>
    <property type="evidence" value="ECO:0007669"/>
    <property type="project" value="InterPro"/>
</dbReference>
<dbReference type="EMBL" id="HBUF01032698">
    <property type="protein sequence ID" value="CAG6615377.1"/>
    <property type="molecule type" value="Transcribed_RNA"/>
</dbReference>
<dbReference type="EMBL" id="HBUF01032700">
    <property type="protein sequence ID" value="CAG6615381.1"/>
    <property type="molecule type" value="Transcribed_RNA"/>
</dbReference>
<protein>
    <submittedName>
        <fullName evidence="2">DNA repair protein XRCC3</fullName>
    </submittedName>
</protein>
<name>A0A8D8PV70_9HEMI</name>
<proteinExistence type="predicted"/>
<dbReference type="EMBL" id="HBUF01172867">
    <property type="protein sequence ID" value="CAG6653311.1"/>
    <property type="molecule type" value="Transcribed_RNA"/>
</dbReference>
<dbReference type="AlphaFoldDB" id="A0A8D8PV70"/>
<dbReference type="EMBL" id="HBUF01652755">
    <property type="protein sequence ID" value="CAG6787235.1"/>
    <property type="molecule type" value="Transcribed_RNA"/>
</dbReference>
<dbReference type="EMBL" id="HBUF01032699">
    <property type="protein sequence ID" value="CAG6615379.1"/>
    <property type="molecule type" value="Transcribed_RNA"/>
</dbReference>
<evidence type="ECO:0000259" key="1">
    <source>
        <dbReference type="PROSITE" id="PS50162"/>
    </source>
</evidence>
<dbReference type="Pfam" id="PF08423">
    <property type="entry name" value="Rad51"/>
    <property type="match status" value="1"/>
</dbReference>
<sequence length="269" mass="29863">MSSMSHQDKMKILGFEEWELTNIMELQKKPSFQVVETLFEMKETVISFGAAKFDNILKGGLRTGGITEIVGESGCGKTQLCLQLCLSLQISQPNQGVLYICTESVFPTARLAQLCNLSPLASSKCSDNIFITHCYEFADLKHTLETQTGFIQKKVGMLIIDSIAGIFRNTYPDDKYVQRAHDMRYLAHYLHDISIKHNLAVICSNQVTSAMTHSDKSVPALGLSWANLVTNRLVLSKSPFNQRTLTVEFSPYMPTGVGIQFDILPGGIG</sequence>
<dbReference type="SUPFAM" id="SSF52540">
    <property type="entry name" value="P-loop containing nucleoside triphosphate hydrolases"/>
    <property type="match status" value="1"/>
</dbReference>
<dbReference type="GO" id="GO:0000722">
    <property type="term" value="P:telomere maintenance via recombination"/>
    <property type="evidence" value="ECO:0007669"/>
    <property type="project" value="TreeGrafter"/>
</dbReference>
<feature type="domain" description="RecA family profile 1" evidence="1">
    <location>
        <begin position="42"/>
        <end position="207"/>
    </location>
</feature>
<dbReference type="EMBL" id="HBUF01372760">
    <property type="protein sequence ID" value="CAG6726954.1"/>
    <property type="molecule type" value="Transcribed_RNA"/>
</dbReference>
<dbReference type="SMART" id="SM00382">
    <property type="entry name" value="AAA"/>
    <property type="match status" value="1"/>
</dbReference>
<dbReference type="InterPro" id="IPR020588">
    <property type="entry name" value="RecA_ATP-bd"/>
</dbReference>
<reference evidence="2" key="1">
    <citation type="submission" date="2021-05" db="EMBL/GenBank/DDBJ databases">
        <authorList>
            <person name="Alioto T."/>
            <person name="Alioto T."/>
            <person name="Gomez Garrido J."/>
        </authorList>
    </citation>
    <scope>NUCLEOTIDE SEQUENCE</scope>
</reference>
<dbReference type="Gene3D" id="3.40.50.300">
    <property type="entry name" value="P-loop containing nucleotide triphosphate hydrolases"/>
    <property type="match status" value="1"/>
</dbReference>
<dbReference type="GO" id="GO:0090656">
    <property type="term" value="P:t-circle formation"/>
    <property type="evidence" value="ECO:0007669"/>
    <property type="project" value="TreeGrafter"/>
</dbReference>
<dbReference type="EMBL" id="HBUF01372758">
    <property type="protein sequence ID" value="CAG6726950.1"/>
    <property type="molecule type" value="Transcribed_RNA"/>
</dbReference>
<dbReference type="GO" id="GO:0071140">
    <property type="term" value="P:resolution of mitotic recombination intermediates"/>
    <property type="evidence" value="ECO:0007669"/>
    <property type="project" value="TreeGrafter"/>
</dbReference>
<evidence type="ECO:0000313" key="2">
    <source>
        <dbReference type="EMBL" id="CAG6615381.1"/>
    </source>
</evidence>